<keyword evidence="3" id="KW-0732">Signal</keyword>
<evidence type="ECO:0000313" key="6">
    <source>
        <dbReference type="Proteomes" id="UP000244893"/>
    </source>
</evidence>
<accession>A0A2V1HV36</accession>
<evidence type="ECO:0000256" key="3">
    <source>
        <dbReference type="SAM" id="SignalP"/>
    </source>
</evidence>
<protein>
    <recommendedName>
        <fullName evidence="4">YncI copper-binding domain-containing protein</fullName>
    </recommendedName>
</protein>
<keyword evidence="6" id="KW-1185">Reference proteome</keyword>
<dbReference type="CDD" id="cd08545">
    <property type="entry name" value="YcnI_like"/>
    <property type="match status" value="1"/>
</dbReference>
<feature type="compositionally biased region" description="Acidic residues" evidence="1">
    <location>
        <begin position="186"/>
        <end position="198"/>
    </location>
</feature>
<keyword evidence="2" id="KW-1133">Transmembrane helix</keyword>
<dbReference type="AlphaFoldDB" id="A0A2V1HV36"/>
<evidence type="ECO:0000256" key="2">
    <source>
        <dbReference type="SAM" id="Phobius"/>
    </source>
</evidence>
<organism evidence="5 6">
    <name type="scientific">Amnibacterium flavum</name>
    <dbReference type="NCBI Taxonomy" id="2173173"/>
    <lineage>
        <taxon>Bacteria</taxon>
        <taxon>Bacillati</taxon>
        <taxon>Actinomycetota</taxon>
        <taxon>Actinomycetes</taxon>
        <taxon>Micrococcales</taxon>
        <taxon>Microbacteriaceae</taxon>
        <taxon>Amnibacterium</taxon>
    </lineage>
</organism>
<feature type="domain" description="YncI copper-binding" evidence="4">
    <location>
        <begin position="30"/>
        <end position="171"/>
    </location>
</feature>
<dbReference type="InterPro" id="IPR038507">
    <property type="entry name" value="YcnI-like_sf"/>
</dbReference>
<feature type="signal peptide" evidence="3">
    <location>
        <begin position="1"/>
        <end position="29"/>
    </location>
</feature>
<feature type="transmembrane region" description="Helical" evidence="2">
    <location>
        <begin position="215"/>
        <end position="236"/>
    </location>
</feature>
<comment type="caution">
    <text evidence="5">The sequence shown here is derived from an EMBL/GenBank/DDBJ whole genome shotgun (WGS) entry which is preliminary data.</text>
</comment>
<gene>
    <name evidence="5" type="ORF">DDQ50_07015</name>
</gene>
<keyword evidence="2" id="KW-0472">Membrane</keyword>
<name>A0A2V1HV36_9MICO</name>
<dbReference type="Proteomes" id="UP000244893">
    <property type="component" value="Unassembled WGS sequence"/>
</dbReference>
<proteinExistence type="predicted"/>
<evidence type="ECO:0000259" key="4">
    <source>
        <dbReference type="Pfam" id="PF07987"/>
    </source>
</evidence>
<feature type="chain" id="PRO_5038346601" description="YncI copper-binding domain-containing protein" evidence="3">
    <location>
        <begin position="30"/>
        <end position="241"/>
    </location>
</feature>
<keyword evidence="2" id="KW-0812">Transmembrane</keyword>
<dbReference type="Pfam" id="PF07987">
    <property type="entry name" value="DUF1775"/>
    <property type="match status" value="1"/>
</dbReference>
<dbReference type="RefSeq" id="WP_116755905.1">
    <property type="nucleotide sequence ID" value="NZ_JBHUEX010000001.1"/>
</dbReference>
<dbReference type="Gene3D" id="2.60.40.2230">
    <property type="entry name" value="Uncharacterised protein YcnI-like PF07987, DUF1775"/>
    <property type="match status" value="1"/>
</dbReference>
<feature type="region of interest" description="Disordered" evidence="1">
    <location>
        <begin position="178"/>
        <end position="211"/>
    </location>
</feature>
<feature type="compositionally biased region" description="Low complexity" evidence="1">
    <location>
        <begin position="199"/>
        <end position="211"/>
    </location>
</feature>
<dbReference type="InterPro" id="IPR012533">
    <property type="entry name" value="YcnI-copper_dom"/>
</dbReference>
<reference evidence="5 6" key="1">
    <citation type="submission" date="2018-05" db="EMBL/GenBank/DDBJ databases">
        <title>Amnibacterium sp. M8JJ-5, whole genome shotgun sequence.</title>
        <authorList>
            <person name="Tuo L."/>
        </authorList>
    </citation>
    <scope>NUCLEOTIDE SEQUENCE [LARGE SCALE GENOMIC DNA]</scope>
    <source>
        <strain evidence="5 6">M8JJ-5</strain>
    </source>
</reference>
<dbReference type="EMBL" id="QEOP01000001">
    <property type="protein sequence ID" value="PVZ96171.1"/>
    <property type="molecule type" value="Genomic_DNA"/>
</dbReference>
<evidence type="ECO:0000313" key="5">
    <source>
        <dbReference type="EMBL" id="PVZ96171.1"/>
    </source>
</evidence>
<sequence>MPINKTTRALTALIAGGVLALAAPLAASAHVSVSPDQAEPGSYSLLTFRVPNESETAGTIALSVALPTDTPFASVSVEPVDGWTATVNRGALPEPVDQNGTEITEAATSITWQADEGTQIDPGEFQRFAISVGPVPETGSIALPATQTYSDGEVVEWADDADGEYPAPVLYVTDAPAADHHGGAADGDDAAADADDDSATVTASSTSSDDGVARGLGIAALVVAALALVFAGYSAFGRRKA</sequence>
<dbReference type="OrthoDB" id="9810871at2"/>
<evidence type="ECO:0000256" key="1">
    <source>
        <dbReference type="SAM" id="MobiDB-lite"/>
    </source>
</evidence>